<dbReference type="EMBL" id="SGSQ01000001">
    <property type="protein sequence ID" value="RZG49285.1"/>
    <property type="molecule type" value="Genomic_DNA"/>
</dbReference>
<comment type="caution">
    <text evidence="2">The sequence shown here is derived from an EMBL/GenBank/DDBJ whole genome shotgun (WGS) entry which is preliminary data.</text>
</comment>
<dbReference type="Proteomes" id="UP000293863">
    <property type="component" value="Unassembled WGS sequence"/>
</dbReference>
<dbReference type="AlphaFoldDB" id="A0A4Q7AKA0"/>
<dbReference type="RefSeq" id="WP_130167939.1">
    <property type="nucleotide sequence ID" value="NZ_SGSQ01000001.1"/>
</dbReference>
<keyword evidence="3" id="KW-1185">Reference proteome</keyword>
<evidence type="ECO:0000256" key="1">
    <source>
        <dbReference type="SAM" id="SignalP"/>
    </source>
</evidence>
<evidence type="ECO:0000313" key="3">
    <source>
        <dbReference type="Proteomes" id="UP000293863"/>
    </source>
</evidence>
<accession>A0A4Q7AKA0</accession>
<keyword evidence="1" id="KW-0732">Signal</keyword>
<feature type="signal peptide" evidence="1">
    <location>
        <begin position="1"/>
        <end position="24"/>
    </location>
</feature>
<protein>
    <recommendedName>
        <fullName evidence="4">Lipoprotein</fullName>
    </recommendedName>
</protein>
<evidence type="ECO:0000313" key="2">
    <source>
        <dbReference type="EMBL" id="RZG49285.1"/>
    </source>
</evidence>
<feature type="chain" id="PRO_5020332848" description="Lipoprotein" evidence="1">
    <location>
        <begin position="25"/>
        <end position="175"/>
    </location>
</feature>
<name>A0A4Q7AKA0_9GAMM</name>
<evidence type="ECO:0008006" key="4">
    <source>
        <dbReference type="Google" id="ProtNLM"/>
    </source>
</evidence>
<reference evidence="2 3" key="1">
    <citation type="submission" date="2019-02" db="EMBL/GenBank/DDBJ databases">
        <title>The Batch Genome Submission of Acinetobacter spp. strains.</title>
        <authorList>
            <person name="Qin J."/>
            <person name="Hu Y."/>
            <person name="Ye H."/>
            <person name="Wei L."/>
            <person name="Feng Y."/>
            <person name="Zong Z."/>
        </authorList>
    </citation>
    <scope>NUCLEOTIDE SEQUENCE [LARGE SCALE GENOMIC DNA]</scope>
    <source>
        <strain evidence="2 3">WCHAW060049</strain>
    </source>
</reference>
<proteinExistence type="predicted"/>
<sequence length="175" mass="20271">MMKIDTLTLAFIAPICLMACKSNADEQVSIVSVKNEVSEQDLKLLNTLRNDASILLNRKINSKTEVVRITPQRVAIRFNFPKDVISVSNIKEIMNRVESNYNGWLLDDNNKGARVYCLSNNKTFEIHEPLLISQIKYDMNQESENKGIYKIVQLENEWNVRIFYYKNGNEFCSKN</sequence>
<gene>
    <name evidence="2" type="ORF">EXU28_00340</name>
</gene>
<organism evidence="2 3">
    <name type="scientific">Acinetobacter wuhouensis</name>
    <dbReference type="NCBI Taxonomy" id="1879050"/>
    <lineage>
        <taxon>Bacteria</taxon>
        <taxon>Pseudomonadati</taxon>
        <taxon>Pseudomonadota</taxon>
        <taxon>Gammaproteobacteria</taxon>
        <taxon>Moraxellales</taxon>
        <taxon>Moraxellaceae</taxon>
        <taxon>Acinetobacter</taxon>
    </lineage>
</organism>